<evidence type="ECO:0000256" key="1">
    <source>
        <dbReference type="ARBA" id="ARBA00010990"/>
    </source>
</evidence>
<evidence type="ECO:0000259" key="3">
    <source>
        <dbReference type="Pfam" id="PF01648"/>
    </source>
</evidence>
<comment type="caution">
    <text evidence="4">The sequence shown here is derived from an EMBL/GenBank/DDBJ whole genome shotgun (WGS) entry which is preliminary data.</text>
</comment>
<dbReference type="InterPro" id="IPR037143">
    <property type="entry name" value="4-PPantetheinyl_Trfase_dom_sf"/>
</dbReference>
<dbReference type="InterPro" id="IPR008278">
    <property type="entry name" value="4-PPantetheinyl_Trfase_dom"/>
</dbReference>
<reference evidence="4 5" key="1">
    <citation type="submission" date="2020-07" db="EMBL/GenBank/DDBJ databases">
        <title>Genomic Encyclopedia of Type Strains, Phase IV (KMG-V): Genome sequencing to study the core and pangenomes of soil and plant-associated prokaryotes.</title>
        <authorList>
            <person name="Whitman W."/>
        </authorList>
    </citation>
    <scope>NUCLEOTIDE SEQUENCE [LARGE SCALE GENOMIC DNA]</scope>
    <source>
        <strain evidence="4 5">M8UP22</strain>
    </source>
</reference>
<accession>A0A852VKH7</accession>
<dbReference type="GO" id="GO:0019878">
    <property type="term" value="P:lysine biosynthetic process via aminoadipic acid"/>
    <property type="evidence" value="ECO:0007669"/>
    <property type="project" value="TreeGrafter"/>
</dbReference>
<dbReference type="Proteomes" id="UP000564385">
    <property type="component" value="Unassembled WGS sequence"/>
</dbReference>
<dbReference type="GO" id="GO:0005829">
    <property type="term" value="C:cytosol"/>
    <property type="evidence" value="ECO:0007669"/>
    <property type="project" value="TreeGrafter"/>
</dbReference>
<dbReference type="Pfam" id="PF01648">
    <property type="entry name" value="ACPS"/>
    <property type="match status" value="1"/>
</dbReference>
<dbReference type="PANTHER" id="PTHR12215">
    <property type="entry name" value="PHOSPHOPANTETHEINE TRANSFERASE"/>
    <property type="match status" value="1"/>
</dbReference>
<evidence type="ECO:0000313" key="5">
    <source>
        <dbReference type="Proteomes" id="UP000564385"/>
    </source>
</evidence>
<dbReference type="InterPro" id="IPR050559">
    <property type="entry name" value="P-Pant_transferase_sf"/>
</dbReference>
<comment type="similarity">
    <text evidence="1">Belongs to the P-Pant transferase superfamily. Gsp/Sfp/HetI/AcpT family.</text>
</comment>
<protein>
    <submittedName>
        <fullName evidence="4">4'-phosphopantetheinyl transferase</fullName>
        <ecNumber evidence="4">2.7.8.-</ecNumber>
    </submittedName>
</protein>
<dbReference type="GO" id="GO:0008897">
    <property type="term" value="F:holo-[acyl-carrier-protein] synthase activity"/>
    <property type="evidence" value="ECO:0007669"/>
    <property type="project" value="InterPro"/>
</dbReference>
<dbReference type="EC" id="2.7.8.-" evidence="4"/>
<organism evidence="4 5">
    <name type="scientific">Tunturiibacter lichenicola</name>
    <dbReference type="NCBI Taxonomy" id="2051959"/>
    <lineage>
        <taxon>Bacteria</taxon>
        <taxon>Pseudomonadati</taxon>
        <taxon>Acidobacteriota</taxon>
        <taxon>Terriglobia</taxon>
        <taxon>Terriglobales</taxon>
        <taxon>Acidobacteriaceae</taxon>
        <taxon>Tunturiibacter</taxon>
    </lineage>
</organism>
<dbReference type="PANTHER" id="PTHR12215:SF10">
    <property type="entry name" value="L-AMINOADIPATE-SEMIALDEHYDE DEHYDROGENASE-PHOSPHOPANTETHEINYL TRANSFERASE"/>
    <property type="match status" value="1"/>
</dbReference>
<name>A0A852VKH7_9BACT</name>
<evidence type="ECO:0000256" key="2">
    <source>
        <dbReference type="ARBA" id="ARBA00022679"/>
    </source>
</evidence>
<sequence length="264" mass="28895">MASHSGLSLMSSDWKQVDILPPLETTEVQLWRIDLADATGLGTTGLNDRFAPLLAPSEQLHANRCRPGRVQDHFSVGRACLRILLGNASGLDLRSLPISTGVHGKPELPPIHGDSIAFNVAHSADTILIALTRSGSVGVDVEYYDRATDIMEVAHYNFTASEHRSLAAITDPHSRIRTFYRYWTRKEAVLKADGRGLIASLASFDIPFESVHLHPIRIGGSTDDQGKLFFVSDLTLNTEAAGAIAFESPESPLRQFIFPLGQPW</sequence>
<dbReference type="EMBL" id="JACCCU010000001">
    <property type="protein sequence ID" value="NYF90026.1"/>
    <property type="molecule type" value="Genomic_DNA"/>
</dbReference>
<dbReference type="GO" id="GO:0000287">
    <property type="term" value="F:magnesium ion binding"/>
    <property type="evidence" value="ECO:0007669"/>
    <property type="project" value="InterPro"/>
</dbReference>
<dbReference type="SUPFAM" id="SSF56214">
    <property type="entry name" value="4'-phosphopantetheinyl transferase"/>
    <property type="match status" value="2"/>
</dbReference>
<dbReference type="Gene3D" id="3.90.470.20">
    <property type="entry name" value="4'-phosphopantetheinyl transferase domain"/>
    <property type="match status" value="2"/>
</dbReference>
<gene>
    <name evidence="4" type="ORF">HDF08_002093</name>
</gene>
<evidence type="ECO:0000313" key="4">
    <source>
        <dbReference type="EMBL" id="NYF90026.1"/>
    </source>
</evidence>
<feature type="domain" description="4'-phosphopantetheinyl transferase" evidence="3">
    <location>
        <begin position="136"/>
        <end position="210"/>
    </location>
</feature>
<dbReference type="AlphaFoldDB" id="A0A852VKH7"/>
<keyword evidence="2 4" id="KW-0808">Transferase</keyword>
<proteinExistence type="inferred from homology"/>